<evidence type="ECO:0000313" key="2">
    <source>
        <dbReference type="EMBL" id="PIX33716.1"/>
    </source>
</evidence>
<protein>
    <recommendedName>
        <fullName evidence="1">PEGA domain-containing protein</fullName>
    </recommendedName>
</protein>
<proteinExistence type="predicted"/>
<comment type="caution">
    <text evidence="2">The sequence shown here is derived from an EMBL/GenBank/DDBJ whole genome shotgun (WGS) entry which is preliminary data.</text>
</comment>
<dbReference type="AlphaFoldDB" id="A0A2M7K6F6"/>
<evidence type="ECO:0000313" key="3">
    <source>
        <dbReference type="Proteomes" id="UP000231493"/>
    </source>
</evidence>
<evidence type="ECO:0000259" key="1">
    <source>
        <dbReference type="Pfam" id="PF08308"/>
    </source>
</evidence>
<gene>
    <name evidence="2" type="ORF">COZ58_06460</name>
</gene>
<accession>A0A2M7K6F6</accession>
<name>A0A2M7K6F6_9BACT</name>
<dbReference type="Proteomes" id="UP000231493">
    <property type="component" value="Unassembled WGS sequence"/>
</dbReference>
<sequence>MVLSGYQEWNSYVSVFPSQTTTVSADLIVEQSYGTISISCNQSGAKIFLDGTYKKTTFSSNPVALENIKDGYHELTIIKDGFRTWVEDIWVYFGEISSVDVTMTKL</sequence>
<reference evidence="3" key="1">
    <citation type="submission" date="2017-09" db="EMBL/GenBank/DDBJ databases">
        <title>Depth-based differentiation of microbial function through sediment-hosted aquifers and enrichment of novel symbionts in the deep terrestrial subsurface.</title>
        <authorList>
            <person name="Probst A.J."/>
            <person name="Ladd B."/>
            <person name="Jarett J.K."/>
            <person name="Geller-Mcgrath D.E."/>
            <person name="Sieber C.M."/>
            <person name="Emerson J.B."/>
            <person name="Anantharaman K."/>
            <person name="Thomas B.C."/>
            <person name="Malmstrom R."/>
            <person name="Stieglmeier M."/>
            <person name="Klingl A."/>
            <person name="Woyke T."/>
            <person name="Ryan C.M."/>
            <person name="Banfield J.F."/>
        </authorList>
    </citation>
    <scope>NUCLEOTIDE SEQUENCE [LARGE SCALE GENOMIC DNA]</scope>
</reference>
<feature type="domain" description="PEGA" evidence="1">
    <location>
        <begin position="34"/>
        <end position="105"/>
    </location>
</feature>
<dbReference type="Pfam" id="PF08308">
    <property type="entry name" value="PEGA"/>
    <property type="match status" value="1"/>
</dbReference>
<dbReference type="EMBL" id="PFIP01000131">
    <property type="protein sequence ID" value="PIX33716.1"/>
    <property type="molecule type" value="Genomic_DNA"/>
</dbReference>
<organism evidence="2 3">
    <name type="scientific">Candidatus Infernicultor aquiphilus</name>
    <dbReference type="NCBI Taxonomy" id="1805029"/>
    <lineage>
        <taxon>Bacteria</taxon>
        <taxon>Pseudomonadati</taxon>
        <taxon>Atribacterota</taxon>
        <taxon>Candidatus Phoenicimicrobiia</taxon>
        <taxon>Candidatus Pheonicimicrobiales</taxon>
        <taxon>Candidatus Phoenicimicrobiaceae</taxon>
        <taxon>Candidatus Infernicultor</taxon>
    </lineage>
</organism>
<dbReference type="InterPro" id="IPR013229">
    <property type="entry name" value="PEGA"/>
</dbReference>